<reference evidence="2 3" key="1">
    <citation type="submission" date="2024-01" db="EMBL/GenBank/DDBJ databases">
        <title>Comparative genomics of Cryptococcus and Kwoniella reveals pathogenesis evolution and contrasting modes of karyotype evolution via chromosome fusion or intercentromeric recombination.</title>
        <authorList>
            <person name="Coelho M.A."/>
            <person name="David-Palma M."/>
            <person name="Shea T."/>
            <person name="Bowers K."/>
            <person name="McGinley-Smith S."/>
            <person name="Mohammad A.W."/>
            <person name="Gnirke A."/>
            <person name="Yurkov A.M."/>
            <person name="Nowrousian M."/>
            <person name="Sun S."/>
            <person name="Cuomo C.A."/>
            <person name="Heitman J."/>
        </authorList>
    </citation>
    <scope>NUCLEOTIDE SEQUENCE [LARGE SCALE GENOMIC DNA]</scope>
    <source>
        <strain evidence="2 3">CBS 6074</strain>
    </source>
</reference>
<accession>A0AAX4JUV8</accession>
<dbReference type="AlphaFoldDB" id="A0AAX4JUV8"/>
<evidence type="ECO:0008006" key="4">
    <source>
        <dbReference type="Google" id="ProtNLM"/>
    </source>
</evidence>
<dbReference type="RefSeq" id="XP_066075098.1">
    <property type="nucleotide sequence ID" value="XM_066219001.1"/>
</dbReference>
<dbReference type="Proteomes" id="UP001355207">
    <property type="component" value="Chromosome 4"/>
</dbReference>
<dbReference type="EMBL" id="CP144101">
    <property type="protein sequence ID" value="WWC88335.1"/>
    <property type="molecule type" value="Genomic_DNA"/>
</dbReference>
<organism evidence="2 3">
    <name type="scientific">Kwoniella dendrophila CBS 6074</name>
    <dbReference type="NCBI Taxonomy" id="1295534"/>
    <lineage>
        <taxon>Eukaryota</taxon>
        <taxon>Fungi</taxon>
        <taxon>Dikarya</taxon>
        <taxon>Basidiomycota</taxon>
        <taxon>Agaricomycotina</taxon>
        <taxon>Tremellomycetes</taxon>
        <taxon>Tremellales</taxon>
        <taxon>Cryptococcaceae</taxon>
        <taxon>Kwoniella</taxon>
    </lineage>
</organism>
<proteinExistence type="predicted"/>
<protein>
    <recommendedName>
        <fullName evidence="4">Transmembrane protein</fullName>
    </recommendedName>
</protein>
<evidence type="ECO:0000256" key="1">
    <source>
        <dbReference type="SAM" id="MobiDB-lite"/>
    </source>
</evidence>
<feature type="compositionally biased region" description="Low complexity" evidence="1">
    <location>
        <begin position="11"/>
        <end position="33"/>
    </location>
</feature>
<evidence type="ECO:0000313" key="3">
    <source>
        <dbReference type="Proteomes" id="UP001355207"/>
    </source>
</evidence>
<keyword evidence="3" id="KW-1185">Reference proteome</keyword>
<dbReference type="GeneID" id="91093915"/>
<sequence length="167" mass="18386">MSNPPPPYPPSSSSSSSSSPSTSTSSQQPNGPSMIPSKFGLPYKKSPEKVYTGPTPDQLSEPRTRSQAEKYFARVANENVLPTRANKLLGVGGWVLGGFACFYMALFADFGEREHVFSPVRRQYISLKQSFFTLSPSERAMMGIDQRHRQNQLGNSSEFVENDGKPS</sequence>
<feature type="region of interest" description="Disordered" evidence="1">
    <location>
        <begin position="1"/>
        <end position="66"/>
    </location>
</feature>
<gene>
    <name evidence="2" type="ORF">L201_003245</name>
</gene>
<evidence type="ECO:0000313" key="2">
    <source>
        <dbReference type="EMBL" id="WWC88335.1"/>
    </source>
</evidence>
<feature type="compositionally biased region" description="Pro residues" evidence="1">
    <location>
        <begin position="1"/>
        <end position="10"/>
    </location>
</feature>
<name>A0AAX4JUV8_9TREE</name>